<evidence type="ECO:0000256" key="2">
    <source>
        <dbReference type="ARBA" id="ARBA00022670"/>
    </source>
</evidence>
<dbReference type="Gene3D" id="3.90.1720.10">
    <property type="entry name" value="endopeptidase domain like (from Nostoc punctiforme)"/>
    <property type="match status" value="1"/>
</dbReference>
<dbReference type="InterPro" id="IPR000064">
    <property type="entry name" value="NLP_P60_dom"/>
</dbReference>
<comment type="caution">
    <text evidence="6">The sequence shown here is derived from an EMBL/GenBank/DDBJ whole genome shotgun (WGS) entry which is preliminary data.</text>
</comment>
<dbReference type="InterPro" id="IPR041382">
    <property type="entry name" value="SH3_16"/>
</dbReference>
<evidence type="ECO:0000256" key="3">
    <source>
        <dbReference type="ARBA" id="ARBA00022801"/>
    </source>
</evidence>
<sequence>MSDPRMTPANARVAAAALRGRVDAPRHVEGEARRIIVPVADLSLTPGGARTRQWLMGAPVTCYETHEGHAFVQGEDGYVGYLPDTALSDGPAPTHWVSARASHAYTAPDLKSPERAALSHLSRVAVTAITGNWAETPSGHIPLQHLRPLPMAETDPVAVAETYLGAPYLWGGNSAFGIDCSGLVQAGYRACSIACPGDSDQQEAGLGMPLAENAPLERGDLLFWKGHVAWVQDAAHILHANAHTMSVAVEPLGAAIARIAAQGGGPVTARKRLEGVSSSW</sequence>
<keyword evidence="4" id="KW-0788">Thiol protease</keyword>
<dbReference type="SUPFAM" id="SSF54001">
    <property type="entry name" value="Cysteine proteinases"/>
    <property type="match status" value="1"/>
</dbReference>
<protein>
    <submittedName>
        <fullName evidence="6">NlpC/P60 family protein</fullName>
    </submittedName>
</protein>
<evidence type="ECO:0000259" key="5">
    <source>
        <dbReference type="PROSITE" id="PS51935"/>
    </source>
</evidence>
<evidence type="ECO:0000256" key="4">
    <source>
        <dbReference type="ARBA" id="ARBA00022807"/>
    </source>
</evidence>
<dbReference type="PROSITE" id="PS51935">
    <property type="entry name" value="NLPC_P60"/>
    <property type="match status" value="1"/>
</dbReference>
<feature type="domain" description="NlpC/P60" evidence="5">
    <location>
        <begin position="150"/>
        <end position="274"/>
    </location>
</feature>
<gene>
    <name evidence="6" type="ORF">ACGRVM_09880</name>
</gene>
<comment type="similarity">
    <text evidence="1">Belongs to the peptidase C40 family.</text>
</comment>
<dbReference type="Pfam" id="PF18348">
    <property type="entry name" value="SH3_16"/>
    <property type="match status" value="1"/>
</dbReference>
<dbReference type="Pfam" id="PF00877">
    <property type="entry name" value="NLPC_P60"/>
    <property type="match status" value="1"/>
</dbReference>
<proteinExistence type="inferred from homology"/>
<reference evidence="6 7" key="1">
    <citation type="submission" date="2024-10" db="EMBL/GenBank/DDBJ databases">
        <authorList>
            <person name="Yang X.-N."/>
        </authorList>
    </citation>
    <scope>NUCLEOTIDE SEQUENCE [LARGE SCALE GENOMIC DNA]</scope>
    <source>
        <strain evidence="6 7">CAU 1059</strain>
    </source>
</reference>
<evidence type="ECO:0000313" key="6">
    <source>
        <dbReference type="EMBL" id="MFH0254204.1"/>
    </source>
</evidence>
<evidence type="ECO:0000256" key="1">
    <source>
        <dbReference type="ARBA" id="ARBA00007074"/>
    </source>
</evidence>
<keyword evidence="3" id="KW-0378">Hydrolase</keyword>
<keyword evidence="7" id="KW-1185">Reference proteome</keyword>
<dbReference type="InterPro" id="IPR051794">
    <property type="entry name" value="PG_Endopeptidase_C40"/>
</dbReference>
<dbReference type="InterPro" id="IPR038765">
    <property type="entry name" value="Papain-like_cys_pep_sf"/>
</dbReference>
<dbReference type="PANTHER" id="PTHR47359">
    <property type="entry name" value="PEPTIDOGLYCAN DL-ENDOPEPTIDASE CWLO"/>
    <property type="match status" value="1"/>
</dbReference>
<organism evidence="6 7">
    <name type="scientific">Roseovarius aquimarinus</name>
    <dbReference type="NCBI Taxonomy" id="1229156"/>
    <lineage>
        <taxon>Bacteria</taxon>
        <taxon>Pseudomonadati</taxon>
        <taxon>Pseudomonadota</taxon>
        <taxon>Alphaproteobacteria</taxon>
        <taxon>Rhodobacterales</taxon>
        <taxon>Roseobacteraceae</taxon>
        <taxon>Roseovarius</taxon>
    </lineage>
</organism>
<name>A0ABW7I7P7_9RHOB</name>
<dbReference type="EMBL" id="JBIHMM010000002">
    <property type="protein sequence ID" value="MFH0254204.1"/>
    <property type="molecule type" value="Genomic_DNA"/>
</dbReference>
<accession>A0ABW7I7P7</accession>
<evidence type="ECO:0000313" key="7">
    <source>
        <dbReference type="Proteomes" id="UP001607157"/>
    </source>
</evidence>
<dbReference type="PANTHER" id="PTHR47359:SF3">
    <property type="entry name" value="NLP_P60 DOMAIN-CONTAINING PROTEIN-RELATED"/>
    <property type="match status" value="1"/>
</dbReference>
<keyword evidence="2" id="KW-0645">Protease</keyword>
<dbReference type="RefSeq" id="WP_377170354.1">
    <property type="nucleotide sequence ID" value="NZ_JBHTJC010000002.1"/>
</dbReference>
<dbReference type="Proteomes" id="UP001607157">
    <property type="component" value="Unassembled WGS sequence"/>
</dbReference>